<evidence type="ECO:0000313" key="7">
    <source>
        <dbReference type="Proteomes" id="UP000007303"/>
    </source>
</evidence>
<sequence length="308" mass="33912">MFGHLSHLLPLQASVRQSLDRPSVIRLTLSYIRAHALLKGSASAGGSRTRTRPVCAFCLEQTVLEGFLMVLSTGGDVVFVSENVSQHMGLTQAELMGHNVFEFTHPCDHEEIRTHLQEAWSSAERDFVTRMKSALTCRGRSASLKSAAWKVLRCRGRAKARFGPPGASCLLLTCQPLPLSHTLLSTHTFTSQHSMDMRFTHVDYRCSLACKNACLRLGVFTRAHTCELLGRSVYQLCHPLDAASLARSHLDVCLKSLSVSGRYRVLAKGGGYVWVETHGAVVPGVQPSRSRPAAPQRLCVLCVTYVLR</sequence>
<reference evidence="6" key="2">
    <citation type="submission" date="2025-08" db="UniProtKB">
        <authorList>
            <consortium name="Ensembl"/>
        </authorList>
    </citation>
    <scope>IDENTIFICATION</scope>
</reference>
<keyword evidence="2" id="KW-0805">Transcription regulation</keyword>
<keyword evidence="7" id="KW-1185">Reference proteome</keyword>
<feature type="domain" description="PAS" evidence="5">
    <location>
        <begin position="68"/>
        <end position="123"/>
    </location>
</feature>
<evidence type="ECO:0000256" key="4">
    <source>
        <dbReference type="ARBA" id="ARBA00023242"/>
    </source>
</evidence>
<dbReference type="PROSITE" id="PS50112">
    <property type="entry name" value="PAS"/>
    <property type="match status" value="1"/>
</dbReference>
<evidence type="ECO:0000259" key="5">
    <source>
        <dbReference type="PROSITE" id="PS50112"/>
    </source>
</evidence>
<dbReference type="GO" id="GO:0071456">
    <property type="term" value="P:cellular response to hypoxia"/>
    <property type="evidence" value="ECO:0007669"/>
    <property type="project" value="TreeGrafter"/>
</dbReference>
<dbReference type="SMART" id="SM00091">
    <property type="entry name" value="PAS"/>
    <property type="match status" value="1"/>
</dbReference>
<evidence type="ECO:0000256" key="2">
    <source>
        <dbReference type="ARBA" id="ARBA00023015"/>
    </source>
</evidence>
<dbReference type="InterPro" id="IPR035965">
    <property type="entry name" value="PAS-like_dom_sf"/>
</dbReference>
<evidence type="ECO:0000256" key="1">
    <source>
        <dbReference type="ARBA" id="ARBA00004123"/>
    </source>
</evidence>
<dbReference type="CDD" id="cd00130">
    <property type="entry name" value="PAS"/>
    <property type="match status" value="2"/>
</dbReference>
<dbReference type="PANTHER" id="PTHR23043">
    <property type="entry name" value="HYPOXIA-INDUCIBLE FACTOR 1 ALPHA"/>
    <property type="match status" value="1"/>
</dbReference>
<organism evidence="6 7">
    <name type="scientific">Tetraodon nigroviridis</name>
    <name type="common">Spotted green pufferfish</name>
    <name type="synonym">Chelonodon nigroviridis</name>
    <dbReference type="NCBI Taxonomy" id="99883"/>
    <lineage>
        <taxon>Eukaryota</taxon>
        <taxon>Metazoa</taxon>
        <taxon>Chordata</taxon>
        <taxon>Craniata</taxon>
        <taxon>Vertebrata</taxon>
        <taxon>Euteleostomi</taxon>
        <taxon>Actinopterygii</taxon>
        <taxon>Neopterygii</taxon>
        <taxon>Teleostei</taxon>
        <taxon>Neoteleostei</taxon>
        <taxon>Acanthomorphata</taxon>
        <taxon>Eupercaria</taxon>
        <taxon>Tetraodontiformes</taxon>
        <taxon>Tetradontoidea</taxon>
        <taxon>Tetraodontidae</taxon>
        <taxon>Tetraodon</taxon>
    </lineage>
</organism>
<reference evidence="6" key="3">
    <citation type="submission" date="2025-09" db="UniProtKB">
        <authorList>
            <consortium name="Ensembl"/>
        </authorList>
    </citation>
    <scope>IDENTIFICATION</scope>
</reference>
<dbReference type="GO" id="GO:0000977">
    <property type="term" value="F:RNA polymerase II transcription regulatory region sequence-specific DNA binding"/>
    <property type="evidence" value="ECO:0007669"/>
    <property type="project" value="TreeGrafter"/>
</dbReference>
<dbReference type="Ensembl" id="ENSTNIT00000008175.1">
    <property type="protein sequence ID" value="ENSTNIP00000008013.1"/>
    <property type="gene ID" value="ENSTNIG00000005330.1"/>
</dbReference>
<dbReference type="InParanoid" id="H3CID5"/>
<dbReference type="InterPro" id="IPR000014">
    <property type="entry name" value="PAS"/>
</dbReference>
<comment type="subcellular location">
    <subcellularLocation>
        <location evidence="1">Nucleus</location>
    </subcellularLocation>
</comment>
<dbReference type="Pfam" id="PF14598">
    <property type="entry name" value="PAS_11"/>
    <property type="match status" value="1"/>
</dbReference>
<dbReference type="Gene3D" id="3.30.450.20">
    <property type="entry name" value="PAS domain"/>
    <property type="match status" value="2"/>
</dbReference>
<dbReference type="GO" id="GO:0005634">
    <property type="term" value="C:nucleus"/>
    <property type="evidence" value="ECO:0007669"/>
    <property type="project" value="UniProtKB-SubCell"/>
</dbReference>
<name>H3CID5_TETNG</name>
<keyword evidence="3" id="KW-0804">Transcription</keyword>
<dbReference type="Pfam" id="PF08448">
    <property type="entry name" value="PAS_4"/>
    <property type="match status" value="1"/>
</dbReference>
<dbReference type="SUPFAM" id="SSF55785">
    <property type="entry name" value="PYP-like sensor domain (PAS domain)"/>
    <property type="match status" value="2"/>
</dbReference>
<dbReference type="GO" id="GO:0000981">
    <property type="term" value="F:DNA-binding transcription factor activity, RNA polymerase II-specific"/>
    <property type="evidence" value="ECO:0007669"/>
    <property type="project" value="TreeGrafter"/>
</dbReference>
<accession>H3CID5</accession>
<evidence type="ECO:0000256" key="3">
    <source>
        <dbReference type="ARBA" id="ARBA00023163"/>
    </source>
</evidence>
<reference evidence="7" key="1">
    <citation type="journal article" date="2004" name="Nature">
        <title>Genome duplication in the teleost fish Tetraodon nigroviridis reveals the early vertebrate proto-karyotype.</title>
        <authorList>
            <person name="Jaillon O."/>
            <person name="Aury J.-M."/>
            <person name="Brunet F."/>
            <person name="Petit J.-L."/>
            <person name="Stange-Thomann N."/>
            <person name="Mauceli E."/>
            <person name="Bouneau L."/>
            <person name="Fischer C."/>
            <person name="Ozouf-Costaz C."/>
            <person name="Bernot A."/>
            <person name="Nicaud S."/>
            <person name="Jaffe D."/>
            <person name="Fisher S."/>
            <person name="Lutfalla G."/>
            <person name="Dossat C."/>
            <person name="Segurens B."/>
            <person name="Dasilva C."/>
            <person name="Salanoubat M."/>
            <person name="Levy M."/>
            <person name="Boudet N."/>
            <person name="Castellano S."/>
            <person name="Anthouard V."/>
            <person name="Jubin C."/>
            <person name="Castelli V."/>
            <person name="Katinka M."/>
            <person name="Vacherie B."/>
            <person name="Biemont C."/>
            <person name="Skalli Z."/>
            <person name="Cattolico L."/>
            <person name="Poulain J."/>
            <person name="De Berardinis V."/>
            <person name="Cruaud C."/>
            <person name="Duprat S."/>
            <person name="Brottier P."/>
            <person name="Coutanceau J.-P."/>
            <person name="Gouzy J."/>
            <person name="Parra G."/>
            <person name="Lardier G."/>
            <person name="Chapple C."/>
            <person name="McKernan K.J."/>
            <person name="McEwan P."/>
            <person name="Bosak S."/>
            <person name="Kellis M."/>
            <person name="Volff J.-N."/>
            <person name="Guigo R."/>
            <person name="Zody M.C."/>
            <person name="Mesirov J."/>
            <person name="Lindblad-Toh K."/>
            <person name="Birren B."/>
            <person name="Nusbaum C."/>
            <person name="Kahn D."/>
            <person name="Robinson-Rechavi M."/>
            <person name="Laudet V."/>
            <person name="Schachter V."/>
            <person name="Quetier F."/>
            <person name="Saurin W."/>
            <person name="Scarpelli C."/>
            <person name="Wincker P."/>
            <person name="Lander E.S."/>
            <person name="Weissenbach J."/>
            <person name="Roest Crollius H."/>
        </authorList>
    </citation>
    <scope>NUCLEOTIDE SEQUENCE [LARGE SCALE GENOMIC DNA]</scope>
</reference>
<dbReference type="AlphaFoldDB" id="H3CID5"/>
<evidence type="ECO:0000313" key="6">
    <source>
        <dbReference type="Ensembl" id="ENSTNIP00000008013.1"/>
    </source>
</evidence>
<keyword evidence="4" id="KW-0539">Nucleus</keyword>
<proteinExistence type="predicted"/>
<dbReference type="NCBIfam" id="TIGR00229">
    <property type="entry name" value="sensory_box"/>
    <property type="match status" value="1"/>
</dbReference>
<dbReference type="STRING" id="99883.ENSTNIP00000008013"/>
<dbReference type="HOGENOM" id="CLU_010044_6_0_1"/>
<dbReference type="Proteomes" id="UP000007303">
    <property type="component" value="Unassembled WGS sequence"/>
</dbReference>
<protein>
    <recommendedName>
        <fullName evidence="5">PAS domain-containing protein</fullName>
    </recommendedName>
</protein>
<dbReference type="GeneTree" id="ENSGT00940000155930"/>
<dbReference type="InterPro" id="IPR013656">
    <property type="entry name" value="PAS_4"/>
</dbReference>
<dbReference type="PANTHER" id="PTHR23043:SF8">
    <property type="entry name" value="ENDOTHELIAL PAS DOMAIN-CONTAINING PROTEIN 1"/>
    <property type="match status" value="1"/>
</dbReference>
<dbReference type="OMA" id="RAQYVIC"/>